<dbReference type="AlphaFoldDB" id="A0AAP2UMY5"/>
<feature type="region of interest" description="Disordered" evidence="1">
    <location>
        <begin position="52"/>
        <end position="195"/>
    </location>
</feature>
<reference evidence="2" key="1">
    <citation type="journal article" date="2022" name="Clin. Infect. Dis.">
        <title>Association between Clostridium innocuum and antibiotic-associated diarrhea in adults and children: A cross-sectional study and comparative genomics analysis.</title>
        <authorList>
            <person name="Cherny K.E."/>
            <person name="Muscat E.B."/>
            <person name="Balaji A."/>
            <person name="Mukherjee J."/>
            <person name="Ozer E.A."/>
            <person name="Angarone M.P."/>
            <person name="Hauser A.R."/>
            <person name="Sichel J.S."/>
            <person name="Amponsah E."/>
            <person name="Kociolek L.K."/>
        </authorList>
    </citation>
    <scope>NUCLEOTIDE SEQUENCE</scope>
    <source>
        <strain evidence="2">NU1-AC-029v</strain>
    </source>
</reference>
<proteinExistence type="predicted"/>
<sequence>MKKLNEMFSAMKTTVLSMDKKNKTILGIVAVALVGAITFGGYQLSTIGKTVDSDVKQTEKVKKTEDSKKDSSTDKKDTKNQEKKDTEKKKTESQKKDSDKTEKSEKAKAKKETTSTNKGTSDSGQSQSSKKEPSSSNKNNSSSNTQPATPVQQEKPVQKPEPKPQPKPEPAPDPQPTGPTEAEKQAQKEAEKQNMIAYAEQTSPGGLFNTWESAKAWANEQKKAGNCQTYLVSEFGLDGEVWGYVVQLY</sequence>
<evidence type="ECO:0000313" key="2">
    <source>
        <dbReference type="EMBL" id="MCR0233280.1"/>
    </source>
</evidence>
<protein>
    <submittedName>
        <fullName evidence="2">Uncharacterized protein</fullName>
    </submittedName>
</protein>
<comment type="caution">
    <text evidence="2">The sequence shown here is derived from an EMBL/GenBank/DDBJ whole genome shotgun (WGS) entry which is preliminary data.</text>
</comment>
<name>A0AAP2UMY5_CLOIN</name>
<gene>
    <name evidence="2" type="ORF">MKC95_10940</name>
</gene>
<feature type="compositionally biased region" description="Low complexity" evidence="1">
    <location>
        <begin position="123"/>
        <end position="155"/>
    </location>
</feature>
<dbReference type="RefSeq" id="WP_002611821.1">
    <property type="nucleotide sequence ID" value="NZ_JBPFKS010000019.1"/>
</dbReference>
<accession>A0AAP2UMY5</accession>
<evidence type="ECO:0000256" key="1">
    <source>
        <dbReference type="SAM" id="MobiDB-lite"/>
    </source>
</evidence>
<feature type="compositionally biased region" description="Basic and acidic residues" evidence="1">
    <location>
        <begin position="181"/>
        <end position="192"/>
    </location>
</feature>
<organism evidence="2 3">
    <name type="scientific">Clostridium innocuum</name>
    <dbReference type="NCBI Taxonomy" id="1522"/>
    <lineage>
        <taxon>Bacteria</taxon>
        <taxon>Bacillati</taxon>
        <taxon>Bacillota</taxon>
        <taxon>Clostridia</taxon>
        <taxon>Eubacteriales</taxon>
        <taxon>Clostridiaceae</taxon>
        <taxon>Clostridium</taxon>
    </lineage>
</organism>
<feature type="compositionally biased region" description="Basic and acidic residues" evidence="1">
    <location>
        <begin position="52"/>
        <end position="113"/>
    </location>
</feature>
<dbReference type="EMBL" id="JAKTMA010000017">
    <property type="protein sequence ID" value="MCR0233280.1"/>
    <property type="molecule type" value="Genomic_DNA"/>
</dbReference>
<feature type="compositionally biased region" description="Basic and acidic residues" evidence="1">
    <location>
        <begin position="156"/>
        <end position="166"/>
    </location>
</feature>
<dbReference type="Proteomes" id="UP001203972">
    <property type="component" value="Unassembled WGS sequence"/>
</dbReference>
<evidence type="ECO:0000313" key="3">
    <source>
        <dbReference type="Proteomes" id="UP001203972"/>
    </source>
</evidence>
<feature type="compositionally biased region" description="Pro residues" evidence="1">
    <location>
        <begin position="167"/>
        <end position="177"/>
    </location>
</feature>